<dbReference type="Proteomes" id="UP000277498">
    <property type="component" value="Unassembled WGS sequence"/>
</dbReference>
<feature type="transmembrane region" description="Helical" evidence="1">
    <location>
        <begin position="57"/>
        <end position="84"/>
    </location>
</feature>
<reference evidence="2 3" key="1">
    <citation type="submission" date="2018-11" db="EMBL/GenBank/DDBJ databases">
        <authorList>
            <person name="Criscuolo A."/>
        </authorList>
    </citation>
    <scope>NUCLEOTIDE SEQUENCE [LARGE SCALE GENOMIC DNA]</scope>
    <source>
        <strain evidence="2">ACIP111625</strain>
    </source>
</reference>
<protein>
    <submittedName>
        <fullName evidence="2">Uncharacterized protein</fullName>
    </submittedName>
</protein>
<evidence type="ECO:0000313" key="2">
    <source>
        <dbReference type="EMBL" id="VDC31321.1"/>
    </source>
</evidence>
<evidence type="ECO:0000256" key="1">
    <source>
        <dbReference type="SAM" id="Phobius"/>
    </source>
</evidence>
<gene>
    <name evidence="2" type="ORF">XINFAN_02816</name>
</gene>
<dbReference type="EMBL" id="UXAW01000083">
    <property type="protein sequence ID" value="VDC31321.1"/>
    <property type="molecule type" value="Genomic_DNA"/>
</dbReference>
<feature type="transmembrane region" description="Helical" evidence="1">
    <location>
        <begin position="6"/>
        <end position="25"/>
    </location>
</feature>
<organism evidence="2 3">
    <name type="scientific">Pseudogemmobacter humi</name>
    <dbReference type="NCBI Taxonomy" id="2483812"/>
    <lineage>
        <taxon>Bacteria</taxon>
        <taxon>Pseudomonadati</taxon>
        <taxon>Pseudomonadota</taxon>
        <taxon>Alphaproteobacteria</taxon>
        <taxon>Rhodobacterales</taxon>
        <taxon>Paracoccaceae</taxon>
        <taxon>Pseudogemmobacter</taxon>
    </lineage>
</organism>
<dbReference type="RefSeq" id="WP_124087547.1">
    <property type="nucleotide sequence ID" value="NZ_UXAW01000083.1"/>
</dbReference>
<keyword evidence="1" id="KW-0472">Membrane</keyword>
<evidence type="ECO:0000313" key="3">
    <source>
        <dbReference type="Proteomes" id="UP000277498"/>
    </source>
</evidence>
<sequence>MELAGIYLAAVVSAALAGGLAFVLWRRGLRWLVVAAWVAVVGLAALFWHLASVATGAFLAGLGETIIALWLALAFVPGIALGAALALSRPLGLGLSVAYALGLAAYFVTMA</sequence>
<name>A0A3P5X9F5_9RHOB</name>
<keyword evidence="3" id="KW-1185">Reference proteome</keyword>
<keyword evidence="1" id="KW-1133">Transmembrane helix</keyword>
<feature type="transmembrane region" description="Helical" evidence="1">
    <location>
        <begin position="91"/>
        <end position="109"/>
    </location>
</feature>
<keyword evidence="1" id="KW-0812">Transmembrane</keyword>
<accession>A0A3P5X9F5</accession>
<feature type="transmembrane region" description="Helical" evidence="1">
    <location>
        <begin position="32"/>
        <end position="51"/>
    </location>
</feature>
<dbReference type="AlphaFoldDB" id="A0A3P5X9F5"/>
<proteinExistence type="predicted"/>